<evidence type="ECO:0000256" key="8">
    <source>
        <dbReference type="PIRSR" id="PIRSR613078-3"/>
    </source>
</evidence>
<dbReference type="InterPro" id="IPR005952">
    <property type="entry name" value="Phosphogly_mut1"/>
</dbReference>
<sequence length="276" mass="31351">MGSEKDFFCPANGPPESGRPLPSARDRDSGGLRLRSDENLILLRHGQSVYNREKRFTGWADVPLSPTGEAEARRAGRLLRSQGLEYEIAFTSLLKRAIKTLWLVSEEMELEWVSAVKAVELNERHYGALQGRTRDEVAALAGEEQVRLWRRGFSERPPPLDYDDPRHPRFDRRYRFLAADRLPSAEALADVSDRIVPFWTDRIAPEVRSGRRVLVVSHGNALRALVKYLEGISDDGIAAVEIPTGVPLVYHLGPDLRPRSRRLLFEEEGIADDRRY</sequence>
<dbReference type="SUPFAM" id="SSF53254">
    <property type="entry name" value="Phosphoglycerate mutase-like"/>
    <property type="match status" value="1"/>
</dbReference>
<feature type="active site" description="Proton donor/acceptor" evidence="5 6">
    <location>
        <position position="123"/>
    </location>
</feature>
<feature type="region of interest" description="Disordered" evidence="10">
    <location>
        <begin position="1"/>
        <end position="31"/>
    </location>
</feature>
<feature type="active site" description="Tele-phosphohistidine intermediate" evidence="5 6">
    <location>
        <position position="45"/>
    </location>
</feature>
<feature type="binding site" evidence="5 7">
    <location>
        <begin position="219"/>
        <end position="220"/>
    </location>
    <ligand>
        <name>substrate</name>
    </ligand>
</feature>
<name>G7WK16_METH6</name>
<gene>
    <name evidence="5" type="primary">gpmA</name>
    <name evidence="11" type="ordered locus">Mhar_0064</name>
</gene>
<dbReference type="UniPathway" id="UPA00109">
    <property type="reaction ID" value="UER00186"/>
</dbReference>
<feature type="binding site" evidence="5 7">
    <location>
        <position position="96"/>
    </location>
    <ligand>
        <name>substrate</name>
    </ligand>
</feature>
<dbReference type="InterPro" id="IPR013078">
    <property type="entry name" value="His_Pase_superF_clade-1"/>
</dbReference>
<protein>
    <recommendedName>
        <fullName evidence="5 9">2,3-bisphosphoglycerate-dependent phosphoglycerate mutase</fullName>
        <shortName evidence="5">BPG-dependent PGAM</shortName>
        <shortName evidence="5">PGAM</shortName>
        <shortName evidence="5">Phosphoglyceromutase</shortName>
        <shortName evidence="5">dPGM</shortName>
        <ecNumber evidence="5 9">5.4.2.11</ecNumber>
    </recommendedName>
</protein>
<dbReference type="NCBIfam" id="TIGR01258">
    <property type="entry name" value="pgm_1"/>
    <property type="match status" value="1"/>
</dbReference>
<evidence type="ECO:0000256" key="7">
    <source>
        <dbReference type="PIRSR" id="PIRSR613078-2"/>
    </source>
</evidence>
<evidence type="ECO:0000256" key="4">
    <source>
        <dbReference type="ARBA" id="ARBA00023235"/>
    </source>
</evidence>
<evidence type="ECO:0000256" key="9">
    <source>
        <dbReference type="RuleBase" id="RU004512"/>
    </source>
</evidence>
<feature type="binding site" evidence="5 7">
    <location>
        <begin position="44"/>
        <end position="51"/>
    </location>
    <ligand>
        <name>substrate</name>
    </ligand>
</feature>
<comment type="caution">
    <text evidence="5">Lacks conserved residue(s) required for the propagation of feature annotation.</text>
</comment>
<dbReference type="FunFam" id="3.40.50.1240:FF:000003">
    <property type="entry name" value="2,3-bisphosphoglycerate-dependent phosphoglycerate mutase"/>
    <property type="match status" value="1"/>
</dbReference>
<dbReference type="InterPro" id="IPR001345">
    <property type="entry name" value="PG/BPGM_mutase_AS"/>
</dbReference>
<dbReference type="STRING" id="1110509.Mhar_0064"/>
<evidence type="ECO:0000313" key="11">
    <source>
        <dbReference type="EMBL" id="AET63457.1"/>
    </source>
</evidence>
<comment type="function">
    <text evidence="5 9">Catalyzes the interconversion of 2-phosphoglycerate and 3-phosphoglycerate.</text>
</comment>
<dbReference type="Pfam" id="PF00300">
    <property type="entry name" value="His_Phos_1"/>
    <property type="match status" value="2"/>
</dbReference>
<dbReference type="PATRIC" id="fig|1110509.7.peg.68"/>
<feature type="site" description="Transition state stabilizer" evidence="5 8">
    <location>
        <position position="218"/>
    </location>
</feature>
<evidence type="ECO:0000256" key="1">
    <source>
        <dbReference type="ARBA" id="ARBA00000380"/>
    </source>
</evidence>
<dbReference type="KEGG" id="mhi:Mhar_0064"/>
<dbReference type="Gene3D" id="3.40.50.1240">
    <property type="entry name" value="Phosphoglycerate mutase-like"/>
    <property type="match status" value="1"/>
</dbReference>
<dbReference type="Proteomes" id="UP000005877">
    <property type="component" value="Chromosome"/>
</dbReference>
<feature type="binding site" evidence="5 7">
    <location>
        <begin position="150"/>
        <end position="151"/>
    </location>
    <ligand>
        <name>substrate</name>
    </ligand>
</feature>
<dbReference type="EC" id="5.4.2.11" evidence="5 9"/>
<dbReference type="PROSITE" id="PS00175">
    <property type="entry name" value="PG_MUTASE"/>
    <property type="match status" value="1"/>
</dbReference>
<dbReference type="GO" id="GO:0006094">
    <property type="term" value="P:gluconeogenesis"/>
    <property type="evidence" value="ECO:0007669"/>
    <property type="project" value="UniProtKB-UniRule"/>
</dbReference>
<dbReference type="SMART" id="SM00855">
    <property type="entry name" value="PGAM"/>
    <property type="match status" value="1"/>
</dbReference>
<reference evidence="11 12" key="1">
    <citation type="journal article" date="2012" name="PLoS ONE">
        <title>The genome characteristics and predicted function of methyl-group oxidation pathway in the obligate aceticlastic methanogens, Methanosaeta spp.</title>
        <authorList>
            <person name="Zhu J."/>
            <person name="Zheng H."/>
            <person name="Ai G."/>
            <person name="Zhang G."/>
            <person name="Liu D."/>
            <person name="Liu X."/>
            <person name="Dong X."/>
        </authorList>
    </citation>
    <scope>NUCLEOTIDE SEQUENCE [LARGE SCALE GENOMIC DNA]</scope>
    <source>
        <strain evidence="11 12">6Ac</strain>
    </source>
</reference>
<comment type="pathway">
    <text evidence="5 9">Carbohydrate degradation; glycolysis; pyruvate from D-glyceraldehyde 3-phosphate: step 3/5.</text>
</comment>
<dbReference type="GO" id="GO:0006096">
    <property type="term" value="P:glycolytic process"/>
    <property type="evidence" value="ECO:0007669"/>
    <property type="project" value="UniProtKB-UniRule"/>
</dbReference>
<evidence type="ECO:0000313" key="12">
    <source>
        <dbReference type="Proteomes" id="UP000005877"/>
    </source>
</evidence>
<keyword evidence="12" id="KW-1185">Reference proteome</keyword>
<dbReference type="InterPro" id="IPR029033">
    <property type="entry name" value="His_PPase_superfam"/>
</dbReference>
<proteinExistence type="inferred from homology"/>
<evidence type="ECO:0000256" key="6">
    <source>
        <dbReference type="PIRSR" id="PIRSR613078-1"/>
    </source>
</evidence>
<feature type="binding site" evidence="5 7">
    <location>
        <begin position="57"/>
        <end position="58"/>
    </location>
    <ligand>
        <name>substrate</name>
    </ligand>
</feature>
<dbReference type="HAMAP" id="MF_01039">
    <property type="entry name" value="PGAM_GpmA"/>
    <property type="match status" value="1"/>
</dbReference>
<keyword evidence="3 5" id="KW-0324">Glycolysis</keyword>
<dbReference type="EMBL" id="CP003117">
    <property type="protein sequence ID" value="AET63457.1"/>
    <property type="molecule type" value="Genomic_DNA"/>
</dbReference>
<comment type="catalytic activity">
    <reaction evidence="1 5 9">
        <text>(2R)-2-phosphoglycerate = (2R)-3-phosphoglycerate</text>
        <dbReference type="Rhea" id="RHEA:15901"/>
        <dbReference type="ChEBI" id="CHEBI:58272"/>
        <dbReference type="ChEBI" id="CHEBI:58289"/>
        <dbReference type="EC" id="5.4.2.11"/>
    </reaction>
</comment>
<evidence type="ECO:0000256" key="5">
    <source>
        <dbReference type="HAMAP-Rule" id="MF_01039"/>
    </source>
</evidence>
<evidence type="ECO:0000256" key="10">
    <source>
        <dbReference type="SAM" id="MobiDB-lite"/>
    </source>
</evidence>
<evidence type="ECO:0000256" key="2">
    <source>
        <dbReference type="ARBA" id="ARBA00006717"/>
    </source>
</evidence>
<evidence type="ECO:0000256" key="3">
    <source>
        <dbReference type="ARBA" id="ARBA00023152"/>
    </source>
</evidence>
<dbReference type="PANTHER" id="PTHR11931">
    <property type="entry name" value="PHOSPHOGLYCERATE MUTASE"/>
    <property type="match status" value="1"/>
</dbReference>
<dbReference type="GO" id="GO:0004619">
    <property type="term" value="F:phosphoglycerate mutase activity"/>
    <property type="evidence" value="ECO:0007669"/>
    <property type="project" value="UniProtKB-UniRule"/>
</dbReference>
<feature type="binding site" evidence="5 7">
    <location>
        <begin position="123"/>
        <end position="126"/>
    </location>
    <ligand>
        <name>substrate</name>
    </ligand>
</feature>
<dbReference type="HOGENOM" id="CLU_033323_1_1_2"/>
<keyword evidence="4 5" id="KW-0413">Isomerase</keyword>
<dbReference type="CDD" id="cd07067">
    <property type="entry name" value="HP_PGM_like"/>
    <property type="match status" value="1"/>
</dbReference>
<dbReference type="AlphaFoldDB" id="G7WK16"/>
<comment type="similarity">
    <text evidence="2 5">Belongs to the phosphoglycerate mutase family. BPG-dependent PGAM subfamily.</text>
</comment>
<keyword evidence="5" id="KW-0312">Gluconeogenesis</keyword>
<accession>G7WK16</accession>
<organism evidence="11 12">
    <name type="scientific">Methanothrix harundinacea (strain 6Ac)</name>
    <name type="common">Methanosaeta harundinacea</name>
    <dbReference type="NCBI Taxonomy" id="1110509"/>
    <lineage>
        <taxon>Archaea</taxon>
        <taxon>Methanobacteriati</taxon>
        <taxon>Methanobacteriota</taxon>
        <taxon>Stenosarchaea group</taxon>
        <taxon>Methanomicrobia</taxon>
        <taxon>Methanotrichales</taxon>
        <taxon>Methanotrichaceae</taxon>
        <taxon>Methanothrix</taxon>
    </lineage>
</organism>